<dbReference type="GO" id="GO:0016787">
    <property type="term" value="F:hydrolase activity"/>
    <property type="evidence" value="ECO:0007669"/>
    <property type="project" value="UniProtKB-KW"/>
</dbReference>
<organism evidence="1">
    <name type="scientific">uncultured bacterium Contig46</name>
    <dbReference type="NCBI Taxonomy" id="1393580"/>
    <lineage>
        <taxon>Bacteria</taxon>
        <taxon>environmental samples</taxon>
    </lineage>
</organism>
<proteinExistence type="predicted"/>
<evidence type="ECO:0000313" key="1">
    <source>
        <dbReference type="EMBL" id="AHF24122.1"/>
    </source>
</evidence>
<dbReference type="AlphaFoldDB" id="W0FMV9"/>
<keyword evidence="1" id="KW-0378">Hydrolase</keyword>
<reference evidence="1" key="1">
    <citation type="journal article" date="2013" name="PLoS ONE">
        <title>Metagenomic insights into the carbohydrate-active enzymes carried by the microorganisms adhering to solid digesta in the rumen of cows.</title>
        <authorList>
            <person name="Wang L."/>
            <person name="Hatem A."/>
            <person name="Catalyurek U.V."/>
            <person name="Morrison M."/>
            <person name="Yu Z."/>
        </authorList>
    </citation>
    <scope>NUCLEOTIDE SEQUENCE</scope>
</reference>
<dbReference type="EMBL" id="KC246785">
    <property type="protein sequence ID" value="AHF24122.1"/>
    <property type="molecule type" value="Genomic_DNA"/>
</dbReference>
<dbReference type="InterPro" id="IPR007709">
    <property type="entry name" value="N-FG_amidohydro"/>
</dbReference>
<accession>W0FMV9</accession>
<protein>
    <submittedName>
        <fullName evidence="1">Putative N-formylglutamate amidohydrolase</fullName>
    </submittedName>
</protein>
<dbReference type="SUPFAM" id="SSF53187">
    <property type="entry name" value="Zn-dependent exopeptidases"/>
    <property type="match status" value="1"/>
</dbReference>
<dbReference type="Gene3D" id="3.40.630.40">
    <property type="entry name" value="Zn-dependent exopeptidases"/>
    <property type="match status" value="1"/>
</dbReference>
<name>W0FMV9_9BACT</name>
<sequence length="348" mass="40625">MKNNFKKNGNMRVRYETAEERREILRILEEQRGFRIDEEQKKVREIHPMSTRTFDINLKFRTIRYGIQPFIGAAMMSSGIRFYSAQEFFRIAELGFRAVPRYPVFHVPHAGWRFPFELLPSVCVSEERFRRYHDLMSDTAAWMLVPEAYRGGDMYERFQVSRLMCDVERFIGPEEEMERYGMGFCYEKAFDGTTIRTVTDVVKAQARKYYDEHHARMNSICERHPRILLLDIHSFSKEALPVHLRKWADSLPDVCIGTDPKYTPGELARRVRRRVDEVNLTSRDNIPYGGTFVPGSVLDGSCSCDLVSVMLEFNRDLYCDGDGKPVEARAGQIRKLVRRILADCADLD</sequence>
<dbReference type="Pfam" id="PF05013">
    <property type="entry name" value="FGase"/>
    <property type="match status" value="1"/>
</dbReference>